<evidence type="ECO:0000256" key="4">
    <source>
        <dbReference type="ARBA" id="ARBA00022692"/>
    </source>
</evidence>
<dbReference type="AlphaFoldDB" id="K7S563"/>
<dbReference type="GeneID" id="88085745"/>
<evidence type="ECO:0000256" key="5">
    <source>
        <dbReference type="ARBA" id="ARBA00022989"/>
    </source>
</evidence>
<feature type="binding site" evidence="7">
    <location>
        <position position="225"/>
    </location>
    <ligand>
        <name>Mg(2+)</name>
        <dbReference type="ChEBI" id="CHEBI:18420"/>
    </ligand>
</feature>
<evidence type="ECO:0000256" key="6">
    <source>
        <dbReference type="ARBA" id="ARBA00023136"/>
    </source>
</evidence>
<feature type="binding site" evidence="7">
    <location>
        <position position="158"/>
    </location>
    <ligand>
        <name>Mg(2+)</name>
        <dbReference type="ChEBI" id="CHEBI:18420"/>
    </ligand>
</feature>
<feature type="transmembrane region" description="Helical" evidence="9">
    <location>
        <begin position="108"/>
        <end position="127"/>
    </location>
</feature>
<keyword evidence="7" id="KW-0460">Magnesium</keyword>
<reference evidence="10 11" key="1">
    <citation type="journal article" date="2012" name="BMC Genomics">
        <title>The genome sequence of Propionibacterium acidipropionici provides insights into its biotechnological and industrial potential.</title>
        <authorList>
            <person name="Parizzi L.P."/>
            <person name="Grassi M.C."/>
            <person name="Llerena L.A."/>
            <person name="Carazzolle M.F."/>
            <person name="Queiroz V.L."/>
            <person name="Lunardi I."/>
            <person name="Zeidler A.F."/>
            <person name="Teixeira P.J."/>
            <person name="Mieczkowski P."/>
            <person name="Rincones J."/>
            <person name="Pereira G.A."/>
        </authorList>
    </citation>
    <scope>NUCLEOTIDE SEQUENCE [LARGE SCALE GENOMIC DNA]</scope>
    <source>
        <strain evidence="11">ATCC 4875 / DSM 20272 / JCM 6432 / NBRC 12425 / NCIMB 8070</strain>
    </source>
</reference>
<dbReference type="HOGENOM" id="CLU_023982_2_2_11"/>
<dbReference type="GO" id="GO:0071555">
    <property type="term" value="P:cell wall organization"/>
    <property type="evidence" value="ECO:0007669"/>
    <property type="project" value="TreeGrafter"/>
</dbReference>
<evidence type="ECO:0000256" key="1">
    <source>
        <dbReference type="ARBA" id="ARBA00004651"/>
    </source>
</evidence>
<comment type="cofactor">
    <cofactor evidence="7">
        <name>Mg(2+)</name>
        <dbReference type="ChEBI" id="CHEBI:18420"/>
    </cofactor>
</comment>
<name>K7S563_ACIA4</name>
<dbReference type="CDD" id="cd06853">
    <property type="entry name" value="GT_WecA_like"/>
    <property type="match status" value="1"/>
</dbReference>
<feature type="transmembrane region" description="Helical" evidence="9">
    <location>
        <begin position="313"/>
        <end position="333"/>
    </location>
</feature>
<dbReference type="RefSeq" id="WP_015070663.1">
    <property type="nucleotide sequence ID" value="NC_019395.1"/>
</dbReference>
<protein>
    <submittedName>
        <fullName evidence="10">Glycosyltransferase, group 4 family</fullName>
    </submittedName>
</protein>
<feature type="transmembrane region" description="Helical" evidence="9">
    <location>
        <begin position="339"/>
        <end position="358"/>
    </location>
</feature>
<dbReference type="GO" id="GO:0009103">
    <property type="term" value="P:lipopolysaccharide biosynthetic process"/>
    <property type="evidence" value="ECO:0007669"/>
    <property type="project" value="TreeGrafter"/>
</dbReference>
<proteinExistence type="predicted"/>
<evidence type="ECO:0000256" key="3">
    <source>
        <dbReference type="ARBA" id="ARBA00022679"/>
    </source>
</evidence>
<keyword evidence="5 9" id="KW-1133">Transmembrane helix</keyword>
<evidence type="ECO:0000256" key="8">
    <source>
        <dbReference type="SAM" id="MobiDB-lite"/>
    </source>
</evidence>
<feature type="transmembrane region" description="Helical" evidence="9">
    <location>
        <begin position="262"/>
        <end position="284"/>
    </location>
</feature>
<dbReference type="GO" id="GO:0005886">
    <property type="term" value="C:plasma membrane"/>
    <property type="evidence" value="ECO:0007669"/>
    <property type="project" value="UniProtKB-SubCell"/>
</dbReference>
<feature type="transmembrane region" description="Helical" evidence="9">
    <location>
        <begin position="166"/>
        <end position="184"/>
    </location>
</feature>
<feature type="transmembrane region" description="Helical" evidence="9">
    <location>
        <begin position="46"/>
        <end position="64"/>
    </location>
</feature>
<dbReference type="Pfam" id="PF00953">
    <property type="entry name" value="Glycos_transf_4"/>
    <property type="match status" value="1"/>
</dbReference>
<dbReference type="EMBL" id="CP003493">
    <property type="protein sequence ID" value="AFV89762.1"/>
    <property type="molecule type" value="Genomic_DNA"/>
</dbReference>
<feature type="transmembrane region" description="Helical" evidence="9">
    <location>
        <begin position="191"/>
        <end position="212"/>
    </location>
</feature>
<evidence type="ECO:0000256" key="7">
    <source>
        <dbReference type="PIRSR" id="PIRSR600715-1"/>
    </source>
</evidence>
<keyword evidence="6 9" id="KW-0472">Membrane</keyword>
<dbReference type="GO" id="GO:0044038">
    <property type="term" value="P:cell wall macromolecule biosynthetic process"/>
    <property type="evidence" value="ECO:0007669"/>
    <property type="project" value="TreeGrafter"/>
</dbReference>
<gene>
    <name evidence="10" type="ordered locus">PACID_19630</name>
</gene>
<feature type="transmembrane region" description="Helical" evidence="9">
    <location>
        <begin position="76"/>
        <end position="96"/>
    </location>
</feature>
<comment type="subcellular location">
    <subcellularLocation>
        <location evidence="1">Cell membrane</location>
        <topology evidence="1">Multi-pass membrane protein</topology>
    </subcellularLocation>
</comment>
<organism evidence="10 11">
    <name type="scientific">Acidipropionibacterium acidipropionici (strain ATCC 4875 / DSM 20272 / JCM 6432 / NBRC 12425 / NCIMB 8070 / 4)</name>
    <name type="common">Propionibacterium acidipropionici</name>
    <dbReference type="NCBI Taxonomy" id="1171373"/>
    <lineage>
        <taxon>Bacteria</taxon>
        <taxon>Bacillati</taxon>
        <taxon>Actinomycetota</taxon>
        <taxon>Actinomycetes</taxon>
        <taxon>Propionibacteriales</taxon>
        <taxon>Propionibacteriaceae</taxon>
        <taxon>Acidipropionibacterium</taxon>
    </lineage>
</organism>
<evidence type="ECO:0000256" key="9">
    <source>
        <dbReference type="SAM" id="Phobius"/>
    </source>
</evidence>
<evidence type="ECO:0000313" key="11">
    <source>
        <dbReference type="Proteomes" id="UP000000214"/>
    </source>
</evidence>
<sequence>MREYLLVMLVSGLTTYLLAGLCRQAALRFGAVAPVRERDVHKVPVPYFGGVAMLGGVVFACLLARNLPFLGRHVLVADDALTICLAGAVICLVGVIDDLLDLPALAKAAGQVLAAGIVVTGGVRLFWIPLPNSIIALGTPTSILVTVLIIVLCANAVNFVDGLDGLAAGVVAIGSLAFFSYTYLLAHEQDFVVATTASLITAVTAGACMGFLPHNWHPARMFMGDSGALLLGLLLASSTISLTGQVDSSALSARDGGLVPSYLPIVLPLVILLIPVLDLVMGYIRRTWHGTWFFVADRKHIHHRLLQRGHSHVRAVLLMYLWTAVLSFGTVVMGLARTWWSVVLTVVGIVVSILLTVANNHPSGPGPRQGPADDPQALERRTA</sequence>
<evidence type="ECO:0000313" key="10">
    <source>
        <dbReference type="EMBL" id="AFV89762.1"/>
    </source>
</evidence>
<keyword evidence="3 10" id="KW-0808">Transferase</keyword>
<dbReference type="Proteomes" id="UP000000214">
    <property type="component" value="Chromosome"/>
</dbReference>
<dbReference type="STRING" id="1171373.PACID_19630"/>
<feature type="region of interest" description="Disordered" evidence="8">
    <location>
        <begin position="362"/>
        <end position="383"/>
    </location>
</feature>
<accession>K7S563</accession>
<keyword evidence="7" id="KW-0479">Metal-binding</keyword>
<dbReference type="InterPro" id="IPR000715">
    <property type="entry name" value="Glycosyl_transferase_4"/>
</dbReference>
<keyword evidence="4 9" id="KW-0812">Transmembrane</keyword>
<feature type="transmembrane region" description="Helical" evidence="9">
    <location>
        <begin position="134"/>
        <end position="160"/>
    </location>
</feature>
<dbReference type="PATRIC" id="fig|1171373.8.peg.1945"/>
<dbReference type="GO" id="GO:0046872">
    <property type="term" value="F:metal ion binding"/>
    <property type="evidence" value="ECO:0007669"/>
    <property type="project" value="UniProtKB-KW"/>
</dbReference>
<dbReference type="GO" id="GO:0016780">
    <property type="term" value="F:phosphotransferase activity, for other substituted phosphate groups"/>
    <property type="evidence" value="ECO:0007669"/>
    <property type="project" value="InterPro"/>
</dbReference>
<dbReference type="PANTHER" id="PTHR22926">
    <property type="entry name" value="PHOSPHO-N-ACETYLMURAMOYL-PENTAPEPTIDE-TRANSFERASE"/>
    <property type="match status" value="1"/>
</dbReference>
<evidence type="ECO:0000256" key="2">
    <source>
        <dbReference type="ARBA" id="ARBA00022475"/>
    </source>
</evidence>
<dbReference type="eggNOG" id="COG0472">
    <property type="taxonomic scope" value="Bacteria"/>
</dbReference>
<keyword evidence="2" id="KW-1003">Cell membrane</keyword>
<dbReference type="PANTHER" id="PTHR22926:SF3">
    <property type="entry name" value="UNDECAPRENYL-PHOSPHATE ALPHA-N-ACETYLGLUCOSAMINYL 1-PHOSPHATE TRANSFERASE"/>
    <property type="match status" value="1"/>
</dbReference>
<dbReference type="KEGG" id="pbo:PACID_19630"/>